<keyword evidence="4" id="KW-0663">Pyridoxal phosphate</keyword>
<comment type="cofactor">
    <cofactor evidence="1">
        <name>pyridoxal 5'-phosphate</name>
        <dbReference type="ChEBI" id="CHEBI:597326"/>
    </cofactor>
</comment>
<feature type="domain" description="Aminotransferase class I/classII large" evidence="5">
    <location>
        <begin position="37"/>
        <end position="386"/>
    </location>
</feature>
<dbReference type="InterPro" id="IPR015424">
    <property type="entry name" value="PyrdxlP-dep_Trfase"/>
</dbReference>
<keyword evidence="2 6" id="KW-0032">Aminotransferase</keyword>
<evidence type="ECO:0000256" key="1">
    <source>
        <dbReference type="ARBA" id="ARBA00001933"/>
    </source>
</evidence>
<dbReference type="RefSeq" id="WP_230098411.1">
    <property type="nucleotide sequence ID" value="NZ_CAKKNT010000007.1"/>
</dbReference>
<evidence type="ECO:0000256" key="2">
    <source>
        <dbReference type="ARBA" id="ARBA00022576"/>
    </source>
</evidence>
<dbReference type="InterPro" id="IPR015421">
    <property type="entry name" value="PyrdxlP-dep_Trfase_major"/>
</dbReference>
<dbReference type="GO" id="GO:0047536">
    <property type="term" value="F:2-aminoadipate transaminase activity"/>
    <property type="evidence" value="ECO:0007669"/>
    <property type="project" value="UniProtKB-EC"/>
</dbReference>
<dbReference type="Proteomes" id="UP000789719">
    <property type="component" value="Unassembled WGS sequence"/>
</dbReference>
<evidence type="ECO:0000313" key="6">
    <source>
        <dbReference type="EMBL" id="CAH0418315.1"/>
    </source>
</evidence>
<comment type="caution">
    <text evidence="6">The sequence shown here is derived from an EMBL/GenBank/DDBJ whole genome shotgun (WGS) entry which is preliminary data.</text>
</comment>
<accession>A0ABM8ZAE8</accession>
<dbReference type="InterPro" id="IPR015422">
    <property type="entry name" value="PyrdxlP-dep_Trfase_small"/>
</dbReference>
<dbReference type="Gene3D" id="3.90.1150.10">
    <property type="entry name" value="Aspartate Aminotransferase, domain 1"/>
    <property type="match status" value="1"/>
</dbReference>
<keyword evidence="3 6" id="KW-0808">Transferase</keyword>
<dbReference type="InterPro" id="IPR050859">
    <property type="entry name" value="Class-I_PLP-dep_aminotransf"/>
</dbReference>
<dbReference type="Gene3D" id="3.40.640.10">
    <property type="entry name" value="Type I PLP-dependent aspartate aminotransferase-like (Major domain)"/>
    <property type="match status" value="1"/>
</dbReference>
<evidence type="ECO:0000256" key="3">
    <source>
        <dbReference type="ARBA" id="ARBA00022679"/>
    </source>
</evidence>
<organism evidence="6 7">
    <name type="scientific">Periweissella ghanensis</name>
    <dbReference type="NCBI Taxonomy" id="467997"/>
    <lineage>
        <taxon>Bacteria</taxon>
        <taxon>Bacillati</taxon>
        <taxon>Bacillota</taxon>
        <taxon>Bacilli</taxon>
        <taxon>Lactobacillales</taxon>
        <taxon>Lactobacillaceae</taxon>
        <taxon>Periweissella</taxon>
    </lineage>
</organism>
<name>A0ABM8ZAE8_9LACO</name>
<evidence type="ECO:0000259" key="5">
    <source>
        <dbReference type="Pfam" id="PF00155"/>
    </source>
</evidence>
<evidence type="ECO:0000313" key="7">
    <source>
        <dbReference type="Proteomes" id="UP000789719"/>
    </source>
</evidence>
<dbReference type="Pfam" id="PF00155">
    <property type="entry name" value="Aminotran_1_2"/>
    <property type="match status" value="1"/>
</dbReference>
<dbReference type="InterPro" id="IPR004839">
    <property type="entry name" value="Aminotransferase_I/II_large"/>
</dbReference>
<reference evidence="6 7" key="1">
    <citation type="submission" date="2021-11" db="EMBL/GenBank/DDBJ databases">
        <authorList>
            <person name="Depoorter E."/>
        </authorList>
    </citation>
    <scope>NUCLEOTIDE SEQUENCE [LARGE SCALE GENOMIC DNA]</scope>
    <source>
        <strain evidence="6 7">LMG 24286</strain>
    </source>
</reference>
<dbReference type="CDD" id="cd00609">
    <property type="entry name" value="AAT_like"/>
    <property type="match status" value="1"/>
</dbReference>
<dbReference type="PANTHER" id="PTHR42790">
    <property type="entry name" value="AMINOTRANSFERASE"/>
    <property type="match status" value="1"/>
</dbReference>
<dbReference type="SUPFAM" id="SSF53383">
    <property type="entry name" value="PLP-dependent transferases"/>
    <property type="match status" value="1"/>
</dbReference>
<evidence type="ECO:0000256" key="4">
    <source>
        <dbReference type="ARBA" id="ARBA00022898"/>
    </source>
</evidence>
<dbReference type="PANTHER" id="PTHR42790:SF19">
    <property type="entry name" value="KYNURENINE_ALPHA-AMINOADIPATE AMINOTRANSFERASE, MITOCHONDRIAL"/>
    <property type="match status" value="1"/>
</dbReference>
<gene>
    <name evidence="6" type="primary">lysN_1</name>
    <name evidence="6" type="ORF">WGH24286_00733</name>
</gene>
<keyword evidence="7" id="KW-1185">Reference proteome</keyword>
<sequence length="406" mass="45031">MTNHNYASRVQNHNSSIIADLLVQSSDPQNISFAGGYPDASLFPSADLADAFQHAVADNTPAVFQYTDAKGPQELRELVAARHAKHMGYPATADDIIMTQGGQQAIDLLASLFLDAGDGLAIEGPTYLGAISIFENYAPKYYEIPIETDGINLAILEQQLQANRGADRIKLLYLVPDFQNPTGITISVAKRQRLAELAETYDFYIIEDAPYRELRYRGEHLPTLQSFDTHHRVIYVSSFSKILAPSLRIGYICASPTILTAVAGLKSAADIQSPNMTLDALTYYLNHYDIDAHIANMIPYYAKKRQTMIDALHKYMPSEVTFTEPEGGFFLWITAPASLDLNAFMYDVLIPKARIVYIPSQAQYIHGDVANSARLNFSAVAIEKIEPGIRLLAETFTNYLTNHPAE</sequence>
<proteinExistence type="predicted"/>
<dbReference type="EMBL" id="CAKKNT010000007">
    <property type="protein sequence ID" value="CAH0418315.1"/>
    <property type="molecule type" value="Genomic_DNA"/>
</dbReference>
<dbReference type="EC" id="2.6.1.39" evidence="6"/>
<protein>
    <submittedName>
        <fullName evidence="6">2-aminoadipate transaminase</fullName>
        <ecNumber evidence="6">2.6.1.39</ecNumber>
    </submittedName>
</protein>